<accession>A0A9P8BXA0</accession>
<keyword evidence="1" id="KW-0813">Transport</keyword>
<dbReference type="InterPro" id="IPR050173">
    <property type="entry name" value="ABC_transporter_C-like"/>
</dbReference>
<dbReference type="SUPFAM" id="SSF90123">
    <property type="entry name" value="ABC transporter transmembrane region"/>
    <property type="match status" value="1"/>
</dbReference>
<feature type="transmembrane region" description="Helical" evidence="8">
    <location>
        <begin position="6"/>
        <end position="27"/>
    </location>
</feature>
<dbReference type="EMBL" id="JAHRHY010000003">
    <property type="protein sequence ID" value="KAG9071036.1"/>
    <property type="molecule type" value="Genomic_DNA"/>
</dbReference>
<reference evidence="10" key="1">
    <citation type="submission" date="2021-06" db="EMBL/GenBank/DDBJ databases">
        <title>Genome Sequence of Mortierella hyaline Strain SCG-10, a Cold-Adapted, Nitrate-Reducing Fungus Isolated from Soil in Minnesota, USA.</title>
        <authorList>
            <person name="Aldossari N."/>
        </authorList>
    </citation>
    <scope>NUCLEOTIDE SEQUENCE</scope>
    <source>
        <strain evidence="10">SCG-10</strain>
    </source>
</reference>
<evidence type="ECO:0000256" key="8">
    <source>
        <dbReference type="SAM" id="Phobius"/>
    </source>
</evidence>
<dbReference type="Pfam" id="PF00664">
    <property type="entry name" value="ABC_membrane"/>
    <property type="match status" value="1"/>
</dbReference>
<proteinExistence type="predicted"/>
<keyword evidence="5" id="KW-0067">ATP-binding</keyword>
<dbReference type="GO" id="GO:0016020">
    <property type="term" value="C:membrane"/>
    <property type="evidence" value="ECO:0007669"/>
    <property type="project" value="InterPro"/>
</dbReference>
<feature type="domain" description="ABC transmembrane type-1" evidence="9">
    <location>
        <begin position="117"/>
        <end position="260"/>
    </location>
</feature>
<evidence type="ECO:0000256" key="2">
    <source>
        <dbReference type="ARBA" id="ARBA00022692"/>
    </source>
</evidence>
<keyword evidence="11" id="KW-1185">Reference proteome</keyword>
<keyword evidence="3" id="KW-0677">Repeat</keyword>
<organism evidence="10 11">
    <name type="scientific">Linnemannia hyalina</name>
    <dbReference type="NCBI Taxonomy" id="64524"/>
    <lineage>
        <taxon>Eukaryota</taxon>
        <taxon>Fungi</taxon>
        <taxon>Fungi incertae sedis</taxon>
        <taxon>Mucoromycota</taxon>
        <taxon>Mortierellomycotina</taxon>
        <taxon>Mortierellomycetes</taxon>
        <taxon>Mortierellales</taxon>
        <taxon>Mortierellaceae</taxon>
        <taxon>Linnemannia</taxon>
    </lineage>
</organism>
<comment type="caution">
    <text evidence="10">The sequence shown here is derived from an EMBL/GenBank/DDBJ whole genome shotgun (WGS) entry which is preliminary data.</text>
</comment>
<evidence type="ECO:0000259" key="9">
    <source>
        <dbReference type="PROSITE" id="PS50929"/>
    </source>
</evidence>
<feature type="transmembrane region" description="Helical" evidence="8">
    <location>
        <begin position="39"/>
        <end position="62"/>
    </location>
</feature>
<evidence type="ECO:0000256" key="4">
    <source>
        <dbReference type="ARBA" id="ARBA00022741"/>
    </source>
</evidence>
<evidence type="ECO:0000256" key="6">
    <source>
        <dbReference type="ARBA" id="ARBA00022989"/>
    </source>
</evidence>
<gene>
    <name evidence="10" type="ORF">KI688_008579</name>
</gene>
<dbReference type="GO" id="GO:0005524">
    <property type="term" value="F:ATP binding"/>
    <property type="evidence" value="ECO:0007669"/>
    <property type="project" value="UniProtKB-KW"/>
</dbReference>
<evidence type="ECO:0000256" key="5">
    <source>
        <dbReference type="ARBA" id="ARBA00022840"/>
    </source>
</evidence>
<sequence>MDGKYLTVPLTLHLTTFFIVNIPVALLRLRATLLQETSTAGLTLITPYFIDNLLLVLISLSYKAAPPVLAQPAITKEGAWYPCPEQYASWIERAFFTWGGNLMLRETIQYTGSLHPSRILHRKALDRILHSPIRLFDTAPLGRIINHFTRDMDTVDQQVTNVSANIMVDFLGNPTVTGVIAYVNSQFLVPDLVISALFVVIAMFYTRTSHELNRHEITTNSPVFLHFAEDLNGVTTIRAFGFEKRFNTYYQELLDEHNRP</sequence>
<dbReference type="GO" id="GO:0140359">
    <property type="term" value="F:ABC-type transporter activity"/>
    <property type="evidence" value="ECO:0007669"/>
    <property type="project" value="InterPro"/>
</dbReference>
<evidence type="ECO:0000313" key="10">
    <source>
        <dbReference type="EMBL" id="KAG9071036.1"/>
    </source>
</evidence>
<dbReference type="AlphaFoldDB" id="A0A9P8BXA0"/>
<keyword evidence="4" id="KW-0547">Nucleotide-binding</keyword>
<evidence type="ECO:0000256" key="1">
    <source>
        <dbReference type="ARBA" id="ARBA00022448"/>
    </source>
</evidence>
<protein>
    <recommendedName>
        <fullName evidence="9">ABC transmembrane type-1 domain-containing protein</fullName>
    </recommendedName>
</protein>
<dbReference type="PANTHER" id="PTHR24223:SF353">
    <property type="entry name" value="ABC TRANSPORTER ATP-BINDING PROTEIN_PERMEASE VMR1-RELATED"/>
    <property type="match status" value="1"/>
</dbReference>
<keyword evidence="2 8" id="KW-0812">Transmembrane</keyword>
<keyword evidence="7 8" id="KW-0472">Membrane</keyword>
<evidence type="ECO:0000313" key="11">
    <source>
        <dbReference type="Proteomes" id="UP000707451"/>
    </source>
</evidence>
<dbReference type="PANTHER" id="PTHR24223">
    <property type="entry name" value="ATP-BINDING CASSETTE SUB-FAMILY C"/>
    <property type="match status" value="1"/>
</dbReference>
<feature type="transmembrane region" description="Helical" evidence="8">
    <location>
        <begin position="187"/>
        <end position="205"/>
    </location>
</feature>
<name>A0A9P8BXA0_9FUNG</name>
<evidence type="ECO:0000256" key="3">
    <source>
        <dbReference type="ARBA" id="ARBA00022737"/>
    </source>
</evidence>
<keyword evidence="6 8" id="KW-1133">Transmembrane helix</keyword>
<dbReference type="PROSITE" id="PS50929">
    <property type="entry name" value="ABC_TM1F"/>
    <property type="match status" value="1"/>
</dbReference>
<dbReference type="InterPro" id="IPR036640">
    <property type="entry name" value="ABC1_TM_sf"/>
</dbReference>
<evidence type="ECO:0000256" key="7">
    <source>
        <dbReference type="ARBA" id="ARBA00023136"/>
    </source>
</evidence>
<dbReference type="Proteomes" id="UP000707451">
    <property type="component" value="Unassembled WGS sequence"/>
</dbReference>
<dbReference type="InterPro" id="IPR011527">
    <property type="entry name" value="ABC1_TM_dom"/>
</dbReference>
<dbReference type="OrthoDB" id="6500128at2759"/>
<dbReference type="Gene3D" id="1.20.1560.10">
    <property type="entry name" value="ABC transporter type 1, transmembrane domain"/>
    <property type="match status" value="1"/>
</dbReference>